<sequence>MGSVWLAQHIGLDIPCAIKFMHAQGVSQEVRLRFEREAKVAAQIRSPHVVQILDHGVWQGAPYIAMEYLEGEDLETRIQRVGRLDPHDTLAITTQVARALTRAHAAGLVHRDLKPANIFLVRDDDREIAKVLDFGIAKDSTPRVASTTKTGSLLGTPAYMSPEQAQGTKSIDHRSDLWSLAVVVFECLTGRLPFDSAAFGDLLLKIMVRPLPVPSQIAPVPSGFDAWWARAASREPDARFQSARELCDALAIALDLAGDGFESRTSIAGPFRAPGDRVSGEIGFAPRSQGAATLEAGPESPVAPSLGDAATLVASDGEVERLSAIPNTVASPGGAEGASAMSPRPTRLNTAGALVSVVSPPMRRPGRSVGRVLAAAAAGAAVVVAAGFLFFRGASSAGEHGPLSQPDMAGSAPVAPGGPAIVPSGAVPGSAPEPPSAGSSAASAPPTASAAVTPATPAPSGARPNVVRPRPVKPRAPAPPSTARTKPKPPDFGI</sequence>
<dbReference type="PROSITE" id="PS00108">
    <property type="entry name" value="PROTEIN_KINASE_ST"/>
    <property type="match status" value="1"/>
</dbReference>
<dbReference type="InterPro" id="IPR011009">
    <property type="entry name" value="Kinase-like_dom_sf"/>
</dbReference>
<feature type="region of interest" description="Disordered" evidence="5">
    <location>
        <begin position="327"/>
        <end position="346"/>
    </location>
</feature>
<evidence type="ECO:0000259" key="7">
    <source>
        <dbReference type="PROSITE" id="PS50011"/>
    </source>
</evidence>
<keyword evidence="3 8" id="KW-0418">Kinase</keyword>
<evidence type="ECO:0000313" key="8">
    <source>
        <dbReference type="EMBL" id="AUX43172.1"/>
    </source>
</evidence>
<name>A0A2L0EV68_SORCE</name>
<dbReference type="CDD" id="cd14014">
    <property type="entry name" value="STKc_PknB_like"/>
    <property type="match status" value="1"/>
</dbReference>
<dbReference type="SMART" id="SM00220">
    <property type="entry name" value="S_TKc"/>
    <property type="match status" value="1"/>
</dbReference>
<evidence type="ECO:0000313" key="9">
    <source>
        <dbReference type="Proteomes" id="UP000238348"/>
    </source>
</evidence>
<dbReference type="InterPro" id="IPR000719">
    <property type="entry name" value="Prot_kinase_dom"/>
</dbReference>
<evidence type="ECO:0000256" key="6">
    <source>
        <dbReference type="SAM" id="Phobius"/>
    </source>
</evidence>
<dbReference type="Proteomes" id="UP000238348">
    <property type="component" value="Chromosome"/>
</dbReference>
<dbReference type="PANTHER" id="PTHR43289:SF6">
    <property type="entry name" value="SERINE_THREONINE-PROTEIN KINASE NEKL-3"/>
    <property type="match status" value="1"/>
</dbReference>
<keyword evidence="4" id="KW-0067">ATP-binding</keyword>
<dbReference type="Gene3D" id="3.30.200.20">
    <property type="entry name" value="Phosphorylase Kinase, domain 1"/>
    <property type="match status" value="1"/>
</dbReference>
<feature type="region of interest" description="Disordered" evidence="5">
    <location>
        <begin position="399"/>
        <end position="494"/>
    </location>
</feature>
<dbReference type="EMBL" id="CP012673">
    <property type="protein sequence ID" value="AUX43172.1"/>
    <property type="molecule type" value="Genomic_DNA"/>
</dbReference>
<organism evidence="8 9">
    <name type="scientific">Sorangium cellulosum</name>
    <name type="common">Polyangium cellulosum</name>
    <dbReference type="NCBI Taxonomy" id="56"/>
    <lineage>
        <taxon>Bacteria</taxon>
        <taxon>Pseudomonadati</taxon>
        <taxon>Myxococcota</taxon>
        <taxon>Polyangia</taxon>
        <taxon>Polyangiales</taxon>
        <taxon>Polyangiaceae</taxon>
        <taxon>Sorangium</taxon>
    </lineage>
</organism>
<keyword evidence="2" id="KW-0547">Nucleotide-binding</keyword>
<dbReference type="Pfam" id="PF00069">
    <property type="entry name" value="Pkinase"/>
    <property type="match status" value="1"/>
</dbReference>
<accession>A0A2L0EV68</accession>
<keyword evidence="6" id="KW-0812">Transmembrane</keyword>
<dbReference type="GO" id="GO:0005524">
    <property type="term" value="F:ATP binding"/>
    <property type="evidence" value="ECO:0007669"/>
    <property type="project" value="UniProtKB-KW"/>
</dbReference>
<evidence type="ECO:0000256" key="4">
    <source>
        <dbReference type="ARBA" id="ARBA00022840"/>
    </source>
</evidence>
<keyword evidence="6" id="KW-1133">Transmembrane helix</keyword>
<protein>
    <submittedName>
        <fullName evidence="8">Protein kinase</fullName>
        <ecNumber evidence="8">2.7.11.1</ecNumber>
    </submittedName>
</protein>
<dbReference type="PANTHER" id="PTHR43289">
    <property type="entry name" value="MITOGEN-ACTIVATED PROTEIN KINASE KINASE KINASE 20-RELATED"/>
    <property type="match status" value="1"/>
</dbReference>
<feature type="transmembrane region" description="Helical" evidence="6">
    <location>
        <begin position="372"/>
        <end position="391"/>
    </location>
</feature>
<feature type="domain" description="Protein kinase" evidence="7">
    <location>
        <begin position="1"/>
        <end position="251"/>
    </location>
</feature>
<evidence type="ECO:0000256" key="5">
    <source>
        <dbReference type="SAM" id="MobiDB-lite"/>
    </source>
</evidence>
<evidence type="ECO:0000256" key="1">
    <source>
        <dbReference type="ARBA" id="ARBA00022679"/>
    </source>
</evidence>
<dbReference type="SUPFAM" id="SSF56112">
    <property type="entry name" value="Protein kinase-like (PK-like)"/>
    <property type="match status" value="1"/>
</dbReference>
<proteinExistence type="predicted"/>
<dbReference type="PROSITE" id="PS50011">
    <property type="entry name" value="PROTEIN_KINASE_DOM"/>
    <property type="match status" value="1"/>
</dbReference>
<dbReference type="EC" id="2.7.11.1" evidence="8"/>
<keyword evidence="6" id="KW-0472">Membrane</keyword>
<dbReference type="AlphaFoldDB" id="A0A2L0EV68"/>
<gene>
    <name evidence="8" type="ORF">SOCE26_046150</name>
</gene>
<dbReference type="InterPro" id="IPR008271">
    <property type="entry name" value="Ser/Thr_kinase_AS"/>
</dbReference>
<dbReference type="Gene3D" id="1.10.510.10">
    <property type="entry name" value="Transferase(Phosphotransferase) domain 1"/>
    <property type="match status" value="1"/>
</dbReference>
<evidence type="ECO:0000256" key="3">
    <source>
        <dbReference type="ARBA" id="ARBA00022777"/>
    </source>
</evidence>
<reference evidence="8 9" key="1">
    <citation type="submission" date="2015-09" db="EMBL/GenBank/DDBJ databases">
        <title>Sorangium comparison.</title>
        <authorList>
            <person name="Zaburannyi N."/>
            <person name="Bunk B."/>
            <person name="Overmann J."/>
            <person name="Mueller R."/>
        </authorList>
    </citation>
    <scope>NUCLEOTIDE SEQUENCE [LARGE SCALE GENOMIC DNA]</scope>
    <source>
        <strain evidence="8 9">So ce26</strain>
    </source>
</reference>
<dbReference type="GO" id="GO:0004674">
    <property type="term" value="F:protein serine/threonine kinase activity"/>
    <property type="evidence" value="ECO:0007669"/>
    <property type="project" value="UniProtKB-EC"/>
</dbReference>
<evidence type="ECO:0000256" key="2">
    <source>
        <dbReference type="ARBA" id="ARBA00022741"/>
    </source>
</evidence>
<feature type="compositionally biased region" description="Low complexity" evidence="5">
    <location>
        <begin position="409"/>
        <end position="469"/>
    </location>
</feature>
<keyword evidence="1 8" id="KW-0808">Transferase</keyword>